<protein>
    <submittedName>
        <fullName evidence="3">Lipase</fullName>
    </submittedName>
</protein>
<dbReference type="Gene3D" id="3.40.50.1820">
    <property type="entry name" value="alpha/beta hydrolase"/>
    <property type="match status" value="1"/>
</dbReference>
<dbReference type="InterPro" id="IPR050300">
    <property type="entry name" value="GDXG_lipolytic_enzyme"/>
</dbReference>
<evidence type="ECO:0000256" key="1">
    <source>
        <dbReference type="ARBA" id="ARBA00022801"/>
    </source>
</evidence>
<feature type="domain" description="Alpha/beta hydrolase fold-3" evidence="2">
    <location>
        <begin position="81"/>
        <end position="287"/>
    </location>
</feature>
<dbReference type="AlphaFoldDB" id="A0A2W2ISW1"/>
<evidence type="ECO:0000313" key="3">
    <source>
        <dbReference type="EMBL" id="PZG52864.1"/>
    </source>
</evidence>
<evidence type="ECO:0000313" key="4">
    <source>
        <dbReference type="Proteomes" id="UP000248544"/>
    </source>
</evidence>
<dbReference type="PANTHER" id="PTHR48081:SF8">
    <property type="entry name" value="ALPHA_BETA HYDROLASE FOLD-3 DOMAIN-CONTAINING PROTEIN-RELATED"/>
    <property type="match status" value="1"/>
</dbReference>
<sequence>MPLDPAVAGLLAAMAPETGGGAPPMPLSAPELRAAFAAGIDLPADLEPVRSVTDHLVPGPGGDIRVRVYLPEAGGPVPAFVWLHGGGWTIGSIEENEVSSRAVCNGAGVAVVAVEYRLAPEHPFPAAPEDCYAVVEWLAAHGRSIGVDGGRLAIGGESAGGNLSAVVSMMSRDRGGPRLAAQVLICPVFGHPDDGFGSYTAFAEGFGMTAGIMRWFFEQYVPDPADLDRPYALPLRAGDLAGLPPALVMTAEFDVLRDEGEAYARRLAECGVPAELTRYDGQIHGFFGLYTALPASGRSHAQVAGYLREVFA</sequence>
<reference evidence="3 4" key="1">
    <citation type="submission" date="2018-01" db="EMBL/GenBank/DDBJ databases">
        <title>Draft genome sequence of Sphaerisporangium sp. 7K107.</title>
        <authorList>
            <person name="Sahin N."/>
            <person name="Saygin H."/>
            <person name="Ay H."/>
        </authorList>
    </citation>
    <scope>NUCLEOTIDE SEQUENCE [LARGE SCALE GENOMIC DNA]</scope>
    <source>
        <strain evidence="3 4">7K107</strain>
    </source>
</reference>
<dbReference type="PANTHER" id="PTHR48081">
    <property type="entry name" value="AB HYDROLASE SUPERFAMILY PROTEIN C4A8.06C"/>
    <property type="match status" value="1"/>
</dbReference>
<keyword evidence="1" id="KW-0378">Hydrolase</keyword>
<dbReference type="InterPro" id="IPR029058">
    <property type="entry name" value="AB_hydrolase_fold"/>
</dbReference>
<proteinExistence type="predicted"/>
<organism evidence="3 4">
    <name type="scientific">Spongiactinospora gelatinilytica</name>
    <dbReference type="NCBI Taxonomy" id="2666298"/>
    <lineage>
        <taxon>Bacteria</taxon>
        <taxon>Bacillati</taxon>
        <taxon>Actinomycetota</taxon>
        <taxon>Actinomycetes</taxon>
        <taxon>Streptosporangiales</taxon>
        <taxon>Streptosporangiaceae</taxon>
        <taxon>Spongiactinospora</taxon>
    </lineage>
</organism>
<dbReference type="EMBL" id="POUA01000032">
    <property type="protein sequence ID" value="PZG52864.1"/>
    <property type="molecule type" value="Genomic_DNA"/>
</dbReference>
<name>A0A2W2ISW1_9ACTN</name>
<keyword evidence="4" id="KW-1185">Reference proteome</keyword>
<dbReference type="Pfam" id="PF07859">
    <property type="entry name" value="Abhydrolase_3"/>
    <property type="match status" value="1"/>
</dbReference>
<accession>A0A2W2ISW1</accession>
<dbReference type="InterPro" id="IPR013094">
    <property type="entry name" value="AB_hydrolase_3"/>
</dbReference>
<dbReference type="GO" id="GO:0016787">
    <property type="term" value="F:hydrolase activity"/>
    <property type="evidence" value="ECO:0007669"/>
    <property type="project" value="UniProtKB-KW"/>
</dbReference>
<dbReference type="SUPFAM" id="SSF53474">
    <property type="entry name" value="alpha/beta-Hydrolases"/>
    <property type="match status" value="1"/>
</dbReference>
<dbReference type="RefSeq" id="WP_111166209.1">
    <property type="nucleotide sequence ID" value="NZ_POUA01000032.1"/>
</dbReference>
<comment type="caution">
    <text evidence="3">The sequence shown here is derived from an EMBL/GenBank/DDBJ whole genome shotgun (WGS) entry which is preliminary data.</text>
</comment>
<evidence type="ECO:0000259" key="2">
    <source>
        <dbReference type="Pfam" id="PF07859"/>
    </source>
</evidence>
<dbReference type="Proteomes" id="UP000248544">
    <property type="component" value="Unassembled WGS sequence"/>
</dbReference>
<gene>
    <name evidence="3" type="ORF">C1I98_06735</name>
</gene>